<dbReference type="SUPFAM" id="SSF53756">
    <property type="entry name" value="UDP-Glycosyltransferase/glycogen phosphorylase"/>
    <property type="match status" value="1"/>
</dbReference>
<sequence length="485" mass="53210">MRILFVTSEAFPLIKTGGLADVSGSLPAALRNMGEDVRVLIPGYRPVLEKLRNPRLLLELKWLPLVGTVNLMAGEMPDTGVPVIAIACTQLFEREGGPYLDPEGREWLDNPLRFGILSRIAAILGSRASPLTHWIPDIVHFNDWQGGLTPAFMRHSGAPCAKSVLGIHNLAFQGNYAEEWVEKLGLPPAAFHIEGLEYFGQLSFLKAGVYYADSITTVSPTYAAEIQTEEFGFGMQGLLTSRARDIHGILNGIDTSEWNPAIDPHLPHPYDADHLDQKRLGKQVLQQRLGLAQDADAPMLGVVSRLTNQKGLDLLLECAAPLLAQGCQIVLLGGGEPLLEHGFWRLSLNYPQQVSVNIGYNEPLSHQIMAGADIFIMPSRFEPCGLNQMYGLRYGTPPVVRRTGGLADSICDTSEASLNDGSATGFVFDLADAPSLLACIQRAIDQYRDKASWEQIQKNGMARDLGWDHSAQAYRDVYRSLLVAE</sequence>
<comment type="similarity">
    <text evidence="2">Belongs to the glycosyltransferase 1 family. Bacterial/plant glycogen synthase subfamily.</text>
</comment>
<dbReference type="NCBIfam" id="TIGR02095">
    <property type="entry name" value="glgA"/>
    <property type="match status" value="1"/>
</dbReference>
<dbReference type="InterPro" id="IPR013534">
    <property type="entry name" value="Starch_synth_cat_dom"/>
</dbReference>
<gene>
    <name evidence="8" type="primary">glgA_9</name>
    <name evidence="8" type="ORF">GALL_315750</name>
</gene>
<dbReference type="Pfam" id="PF08323">
    <property type="entry name" value="Glyco_transf_5"/>
    <property type="match status" value="1"/>
</dbReference>
<dbReference type="GO" id="GO:0009011">
    <property type="term" value="F:alpha-1,4-glucan glucosyltransferase (ADP-glucose donor) activity"/>
    <property type="evidence" value="ECO:0007669"/>
    <property type="project" value="UniProtKB-EC"/>
</dbReference>
<organism evidence="8">
    <name type="scientific">mine drainage metagenome</name>
    <dbReference type="NCBI Taxonomy" id="410659"/>
    <lineage>
        <taxon>unclassified sequences</taxon>
        <taxon>metagenomes</taxon>
        <taxon>ecological metagenomes</taxon>
    </lineage>
</organism>
<dbReference type="EMBL" id="MLJW01000471">
    <property type="protein sequence ID" value="OIQ86581.1"/>
    <property type="molecule type" value="Genomic_DNA"/>
</dbReference>
<dbReference type="GO" id="GO:0005978">
    <property type="term" value="P:glycogen biosynthetic process"/>
    <property type="evidence" value="ECO:0007669"/>
    <property type="project" value="TreeGrafter"/>
</dbReference>
<keyword evidence="4 8" id="KW-0328">Glycosyltransferase</keyword>
<dbReference type="EC" id="2.4.1.21" evidence="3"/>
<dbReference type="GO" id="GO:0005829">
    <property type="term" value="C:cytosol"/>
    <property type="evidence" value="ECO:0007669"/>
    <property type="project" value="TreeGrafter"/>
</dbReference>
<reference evidence="8" key="1">
    <citation type="submission" date="2016-10" db="EMBL/GenBank/DDBJ databases">
        <title>Sequence of Gallionella enrichment culture.</title>
        <authorList>
            <person name="Poehlein A."/>
            <person name="Muehling M."/>
            <person name="Daniel R."/>
        </authorList>
    </citation>
    <scope>NUCLEOTIDE SEQUENCE</scope>
</reference>
<dbReference type="InterPro" id="IPR001296">
    <property type="entry name" value="Glyco_trans_1"/>
</dbReference>
<evidence type="ECO:0000256" key="1">
    <source>
        <dbReference type="ARBA" id="ARBA00001478"/>
    </source>
</evidence>
<protein>
    <recommendedName>
        <fullName evidence="3">starch synthase</fullName>
        <ecNumber evidence="3">2.4.1.21</ecNumber>
    </recommendedName>
</protein>
<keyword evidence="5 8" id="KW-0808">Transferase</keyword>
<dbReference type="AlphaFoldDB" id="A0A1J5REL5"/>
<dbReference type="InterPro" id="IPR011835">
    <property type="entry name" value="GS/SS"/>
</dbReference>
<comment type="catalytic activity">
    <reaction evidence="1">
        <text>[(1-&gt;4)-alpha-D-glucosyl](n) + ADP-alpha-D-glucose = [(1-&gt;4)-alpha-D-glucosyl](n+1) + ADP + H(+)</text>
        <dbReference type="Rhea" id="RHEA:18189"/>
        <dbReference type="Rhea" id="RHEA-COMP:9584"/>
        <dbReference type="Rhea" id="RHEA-COMP:9587"/>
        <dbReference type="ChEBI" id="CHEBI:15378"/>
        <dbReference type="ChEBI" id="CHEBI:15444"/>
        <dbReference type="ChEBI" id="CHEBI:57498"/>
        <dbReference type="ChEBI" id="CHEBI:456216"/>
        <dbReference type="EC" id="2.4.1.21"/>
    </reaction>
</comment>
<evidence type="ECO:0000259" key="6">
    <source>
        <dbReference type="Pfam" id="PF00534"/>
    </source>
</evidence>
<evidence type="ECO:0000256" key="4">
    <source>
        <dbReference type="ARBA" id="ARBA00022676"/>
    </source>
</evidence>
<evidence type="ECO:0000259" key="7">
    <source>
        <dbReference type="Pfam" id="PF08323"/>
    </source>
</evidence>
<feature type="domain" description="Glycosyl transferase family 1" evidence="6">
    <location>
        <begin position="294"/>
        <end position="455"/>
    </location>
</feature>
<dbReference type="HAMAP" id="MF_00484">
    <property type="entry name" value="Glycogen_synth"/>
    <property type="match status" value="1"/>
</dbReference>
<accession>A0A1J5REL5</accession>
<comment type="caution">
    <text evidence="8">The sequence shown here is derived from an EMBL/GenBank/DDBJ whole genome shotgun (WGS) entry which is preliminary data.</text>
</comment>
<evidence type="ECO:0000256" key="2">
    <source>
        <dbReference type="ARBA" id="ARBA00010281"/>
    </source>
</evidence>
<dbReference type="NCBIfam" id="NF001899">
    <property type="entry name" value="PRK00654.1-2"/>
    <property type="match status" value="1"/>
</dbReference>
<evidence type="ECO:0000256" key="5">
    <source>
        <dbReference type="ARBA" id="ARBA00022679"/>
    </source>
</evidence>
<evidence type="ECO:0000256" key="3">
    <source>
        <dbReference type="ARBA" id="ARBA00012588"/>
    </source>
</evidence>
<feature type="domain" description="Starch synthase catalytic" evidence="7">
    <location>
        <begin position="2"/>
        <end position="240"/>
    </location>
</feature>
<proteinExistence type="inferred from homology"/>
<dbReference type="Gene3D" id="3.40.50.2000">
    <property type="entry name" value="Glycogen Phosphorylase B"/>
    <property type="match status" value="2"/>
</dbReference>
<dbReference type="PANTHER" id="PTHR45825:SF11">
    <property type="entry name" value="ALPHA AMYLASE DOMAIN-CONTAINING PROTEIN"/>
    <property type="match status" value="1"/>
</dbReference>
<dbReference type="CDD" id="cd03791">
    <property type="entry name" value="GT5_Glycogen_synthase_DULL1-like"/>
    <property type="match status" value="1"/>
</dbReference>
<name>A0A1J5REL5_9ZZZZ</name>
<dbReference type="GO" id="GO:0004373">
    <property type="term" value="F:alpha-1,4-glucan glucosyltransferase (UDP-glucose donor) activity"/>
    <property type="evidence" value="ECO:0007669"/>
    <property type="project" value="InterPro"/>
</dbReference>
<dbReference type="PANTHER" id="PTHR45825">
    <property type="entry name" value="GRANULE-BOUND STARCH SYNTHASE 1, CHLOROPLASTIC/AMYLOPLASTIC"/>
    <property type="match status" value="1"/>
</dbReference>
<dbReference type="Pfam" id="PF00534">
    <property type="entry name" value="Glycos_transf_1"/>
    <property type="match status" value="1"/>
</dbReference>
<evidence type="ECO:0000313" key="8">
    <source>
        <dbReference type="EMBL" id="OIQ86581.1"/>
    </source>
</evidence>